<evidence type="ECO:0000313" key="3">
    <source>
        <dbReference type="EMBL" id="AAX80741.1"/>
    </source>
</evidence>
<dbReference type="AlphaFoldDB" id="Q586B0"/>
<evidence type="ECO:0000256" key="1">
    <source>
        <dbReference type="SAM" id="MobiDB-lite"/>
    </source>
</evidence>
<sequence>MCCSIQTCVFKYLHVIFHVQVFDVFFFTGLSQVRVYISISIFLKVLFPPCLTEERRFRHFVQGKKKEGREEEGGREGNMSGFPPPSLVSGDDESDAKGNRSMLRSVESTEAACAAVVAGPVVDISNATLMCRRGVHDRIRRTYWKLMIGLFPHDVTGWEAIESKKASEYKELVRLICTLDENNNVVICENSNREIDIDIPRTMPTMHFFNLERDFTVIEGIPTTFSPMQQCLRRILHTFAGVNKGFGYVQGMNELVGHLLFAFTCGEPSAVDETVEADVFFFFQRMLSHLGDDFCRTLDFDKNTGVMSTIRNFERIVQFVDPELWDHLETNEIRSEFYAFRWLTLLFTQEFNVPDVFRIWDFIFSFGEDICGVVIYIAAAMLVYKRDDILALDHLGTILPFLQSYPSCDVVEFLDIASTWVMRFGFQPIAWLKSGSREDANKLRERYKFSGAGGPSWKENLTGWVSSMWKS</sequence>
<dbReference type="GO" id="GO:0005739">
    <property type="term" value="C:mitochondrion"/>
    <property type="evidence" value="ECO:0006056"/>
    <property type="project" value="Others"/>
</dbReference>
<dbReference type="OMA" id="TTHAVDI"/>
<evidence type="ECO:0000313" key="4">
    <source>
        <dbReference type="EMBL" id="AAZ11971.1"/>
    </source>
</evidence>
<accession>Q586B0</accession>
<dbReference type="EMBL" id="AC009259">
    <property type="protein sequence ID" value="AAX80741.1"/>
    <property type="molecule type" value="Genomic_DNA"/>
</dbReference>
<dbReference type="GO" id="GO:0006886">
    <property type="term" value="P:intracellular protein transport"/>
    <property type="evidence" value="ECO:0000318"/>
    <property type="project" value="GO_Central"/>
</dbReference>
<dbReference type="PANTHER" id="PTHR22957:SF27">
    <property type="entry name" value="TBC1 DOMAIN FAMILY MEMBER 13"/>
    <property type="match status" value="1"/>
</dbReference>
<dbReference type="EMBL" id="CP000069">
    <property type="protein sequence ID" value="AAZ11971.1"/>
    <property type="molecule type" value="Genomic_DNA"/>
</dbReference>
<feature type="region of interest" description="Disordered" evidence="1">
    <location>
        <begin position="62"/>
        <end position="101"/>
    </location>
</feature>
<reference evidence="3" key="4">
    <citation type="submission" date="2005-04" db="EMBL/GenBank/DDBJ databases">
        <title>.</title>
        <authorList>
            <person name="Ghedin E."/>
            <person name="Blandin G."/>
            <person name="Bartholomeu D."/>
            <person name="Caler E."/>
            <person name="Haas B."/>
            <person name="Hannick L."/>
            <person name="Shallom J."/>
            <person name="Hou L."/>
            <person name="Djikeng A."/>
            <person name="Feldblyum T."/>
            <person name="Hostetler J."/>
            <person name="Johnson J."/>
            <person name="Jones K."/>
            <person name="Koo H.L."/>
            <person name="Larkin C."/>
            <person name="Pai G."/>
            <person name="Peterson J."/>
            <person name="Khalak H.G."/>
            <person name="Salzberg S."/>
            <person name="Simpson A.J."/>
            <person name="Tallon L."/>
            <person name="Van Aken S."/>
            <person name="Wanless D."/>
            <person name="White O."/>
            <person name="Wortman J."/>
            <person name="Fraser C.M."/>
            <person name="El-Sayed N.M.A."/>
        </authorList>
    </citation>
    <scope>NUCLEOTIDE SEQUENCE</scope>
    <source>
        <strain evidence="3">GUTat10.1</strain>
    </source>
</reference>
<dbReference type="PaxDb" id="5691-AAZ11971"/>
<proteinExistence type="predicted"/>
<dbReference type="RefSeq" id="XP_845530.1">
    <property type="nucleotide sequence ID" value="XM_840437.1"/>
</dbReference>
<reference evidence="4" key="5">
    <citation type="submission" date="2005-04" db="EMBL/GenBank/DDBJ databases">
        <title>Sequencing, closure, and annotation of Trypanosoma brucei chromosomes 2 through 8.</title>
        <authorList>
            <person name="Ghedin E."/>
            <person name="Blandin G."/>
            <person name="Bartholomeu D."/>
            <person name="Caler E."/>
            <person name="Haas B."/>
            <person name="Hannick L."/>
            <person name="Shallom J."/>
            <person name="Hou L."/>
            <person name="Djikeng A."/>
            <person name="Feldblyum T."/>
            <person name="Hostetler J."/>
            <person name="Johnson J."/>
            <person name="Jones K."/>
            <person name="Koo H.L."/>
            <person name="Larkin C."/>
            <person name="Pai G."/>
            <person name="Peterson J."/>
            <person name="Khalak H.G."/>
            <person name="Salzberg S."/>
            <person name="Simpson A.J."/>
            <person name="Tallon L."/>
            <person name="Van Aken S."/>
            <person name="Wanless D."/>
            <person name="White O."/>
            <person name="Wortman J."/>
            <person name="Fraser C.M."/>
            <person name="El-Sayed N.M.A."/>
        </authorList>
    </citation>
    <scope>NUCLEOTIDE SEQUENCE</scope>
    <source>
        <strain evidence="4">927/4 GUTat10.1</strain>
    </source>
</reference>
<dbReference type="STRING" id="185431.Q586B0"/>
<organism evidence="3 5">
    <name type="scientific">Trypanosoma brucei brucei (strain 927/4 GUTat10.1)</name>
    <dbReference type="NCBI Taxonomy" id="185431"/>
    <lineage>
        <taxon>Eukaryota</taxon>
        <taxon>Discoba</taxon>
        <taxon>Euglenozoa</taxon>
        <taxon>Kinetoplastea</taxon>
        <taxon>Metakinetoplastina</taxon>
        <taxon>Trypanosomatida</taxon>
        <taxon>Trypanosomatidae</taxon>
        <taxon>Trypanosoma</taxon>
    </lineage>
</organism>
<dbReference type="GO" id="GO:0005096">
    <property type="term" value="F:GTPase activator activity"/>
    <property type="evidence" value="ECO:0000318"/>
    <property type="project" value="GO_Central"/>
</dbReference>
<dbReference type="InterPro" id="IPR035969">
    <property type="entry name" value="Rab-GAP_TBC_sf"/>
</dbReference>
<dbReference type="GO" id="GO:0020023">
    <property type="term" value="C:kinetoplast"/>
    <property type="evidence" value="ECO:0006056"/>
    <property type="project" value="Others"/>
</dbReference>
<protein>
    <submittedName>
        <fullName evidence="3">GTPase activating protein, putative</fullName>
    </submittedName>
</protein>
<dbReference type="SUPFAM" id="SSF47923">
    <property type="entry name" value="Ypt/Rab-GAP domain of gyp1p"/>
    <property type="match status" value="2"/>
</dbReference>
<feature type="compositionally biased region" description="Basic and acidic residues" evidence="1">
    <location>
        <begin position="64"/>
        <end position="75"/>
    </location>
</feature>
<dbReference type="Gene3D" id="1.10.472.80">
    <property type="entry name" value="Ypt/Rab-GAP domain of gyp1p, domain 3"/>
    <property type="match status" value="1"/>
</dbReference>
<reference evidence="4" key="2">
    <citation type="journal article" date="2005" name="Science">
        <title>Comparative genomics of trypanosomatid parasitic protozoa.</title>
        <authorList>
            <person name="El-Sayed N.M."/>
            <person name="Myler P.J."/>
            <person name="Blandin G."/>
            <person name="Berriman M."/>
            <person name="Crabtree J."/>
            <person name="Aggarwal G."/>
            <person name="Caler E."/>
            <person name="Renauld H."/>
            <person name="Worthey E.A."/>
            <person name="Hertz-Fowler C."/>
            <person name="Ghedin E."/>
            <person name="Peacock C."/>
            <person name="Bartholomeu D.C."/>
            <person name="Haas B.J."/>
            <person name="Tran A.N."/>
            <person name="Wortman J.R."/>
            <person name="Alsmark U.C."/>
            <person name="Angiuoli S."/>
            <person name="Anupama A."/>
            <person name="Badger J."/>
            <person name="Bringaud F."/>
            <person name="Cadag E."/>
            <person name="Carlton J.M."/>
            <person name="Cerqueira G.C."/>
            <person name="Creasy T."/>
            <person name="Delcher A.L."/>
            <person name="Djikeng A."/>
            <person name="Embley T.M."/>
            <person name="Hauser C."/>
            <person name="Ivens A.C."/>
            <person name="Kummerfeld S.K."/>
            <person name="Pereira-Leal J.B."/>
            <person name="Nilsson D."/>
            <person name="Peterson J."/>
            <person name="Salzberg S.L."/>
            <person name="Shallom J."/>
            <person name="Silva J.C."/>
            <person name="Sundaram J."/>
            <person name="Westenberger S."/>
            <person name="White O."/>
            <person name="Melville S.E."/>
            <person name="Donelson J.E."/>
            <person name="Andersson B."/>
            <person name="Stuart K.D."/>
            <person name="Hall N."/>
        </authorList>
    </citation>
    <scope>NUCLEOTIDE SEQUENCE</scope>
    <source>
        <strain evidence="4">927/4 GUTat10.1</strain>
    </source>
</reference>
<dbReference type="PROSITE" id="PS50086">
    <property type="entry name" value="TBC_RABGAP"/>
    <property type="match status" value="1"/>
</dbReference>
<name>Q586B0_TRYB2</name>
<dbReference type="InParanoid" id="Q586B0"/>
<feature type="domain" description="Rab-GAP TBC" evidence="2">
    <location>
        <begin position="134"/>
        <end position="367"/>
    </location>
</feature>
<dbReference type="SMART" id="SM00164">
    <property type="entry name" value="TBC"/>
    <property type="match status" value="1"/>
</dbReference>
<dbReference type="KEGG" id="tbr:Tb927.6.4120"/>
<reference evidence="4 5" key="3">
    <citation type="journal article" date="2005" name="Science">
        <title>The genome of the African trypanosome Trypanosoma brucei.</title>
        <authorList>
            <person name="Berriman M."/>
            <person name="Ghedin E."/>
            <person name="Hertz-Fowler C."/>
            <person name="Blandin G."/>
            <person name="Renauld H."/>
            <person name="Bartholomeu D.C."/>
            <person name="Lennard N.J."/>
            <person name="Caler E."/>
            <person name="Hamlin N.E."/>
            <person name="Haas B."/>
            <person name="Bohme U."/>
            <person name="Hannick L."/>
            <person name="Aslett M.A."/>
            <person name="Shallom J."/>
            <person name="Marcello L."/>
            <person name="Hou L."/>
            <person name="Wickstead B."/>
            <person name="Alsmark U.C."/>
            <person name="Arrowsmith C."/>
            <person name="Atkin R.J."/>
            <person name="Barron A.J."/>
            <person name="Bringaud F."/>
            <person name="Brooks K."/>
            <person name="Carrington M."/>
            <person name="Cherevach I."/>
            <person name="Chillingworth T.J."/>
            <person name="Churcher C."/>
            <person name="Clark L.N."/>
            <person name="Corton C.H."/>
            <person name="Cronin A."/>
            <person name="Davies R.M."/>
            <person name="Doggett J."/>
            <person name="Djikeng A."/>
            <person name="Feldblyum T."/>
            <person name="Field M.C."/>
            <person name="Fraser A."/>
            <person name="Goodhead I."/>
            <person name="Hance Z."/>
            <person name="Harper D."/>
            <person name="Harris B.R."/>
            <person name="Hauser H."/>
            <person name="Hostetler J."/>
            <person name="Ivens A."/>
            <person name="Jagels K."/>
            <person name="Johnson D."/>
            <person name="Johnson J."/>
            <person name="Jones K."/>
            <person name="Kerhornou A.X."/>
            <person name="Koo H."/>
            <person name="Larke N."/>
            <person name="Landfear S."/>
            <person name="Larkin C."/>
            <person name="Leech V."/>
            <person name="Line A."/>
            <person name="Lord A."/>
            <person name="Macleod A."/>
            <person name="Mooney P.J."/>
            <person name="Moule S."/>
            <person name="Martin D.M."/>
            <person name="Morgan G.W."/>
            <person name="Mungall K."/>
            <person name="Norbertczak H."/>
            <person name="Ormond D."/>
            <person name="Pai G."/>
            <person name="Peacock C.S."/>
            <person name="Peterson J."/>
            <person name="Quail M.A."/>
            <person name="Rabbinowitsch E."/>
            <person name="Rajandream M.A."/>
            <person name="Reitter C."/>
            <person name="Salzberg S.L."/>
            <person name="Sanders M."/>
            <person name="Schobel S."/>
            <person name="Sharp S."/>
            <person name="Simmonds M."/>
            <person name="Simpson A.J."/>
            <person name="Tallon L."/>
            <person name="Turner C.M."/>
            <person name="Tait A."/>
            <person name="Tivey A.R."/>
            <person name="Van Aken S."/>
            <person name="Walker D."/>
            <person name="Wanless D."/>
            <person name="Wang S."/>
            <person name="White B."/>
            <person name="White O."/>
            <person name="Whitehead S."/>
            <person name="Woodward J."/>
            <person name="Wortman J."/>
            <person name="Adams M.D."/>
            <person name="Embley T.M."/>
            <person name="Gull K."/>
            <person name="Ullu E."/>
            <person name="Barry J.D."/>
            <person name="Fairlamb A.H."/>
            <person name="Opperdoes F."/>
            <person name="Barrell B.G."/>
            <person name="Donelson J.E."/>
            <person name="Hall N."/>
            <person name="Fraser C.M."/>
            <person name="Melville S.E."/>
            <person name="El-Sayed N.M."/>
        </authorList>
    </citation>
    <scope>NUCLEOTIDE SEQUENCE [LARGE SCALE GENOMIC DNA]</scope>
    <source>
        <strain evidence="4 5">927/4 GUTat10.1</strain>
    </source>
</reference>
<gene>
    <name evidence="4" type="primary">Tb06.4F7.180</name>
    <name evidence="3" type="ORF">Tb927.6.4120</name>
</gene>
<dbReference type="OrthoDB" id="26371at2759"/>
<dbReference type="Proteomes" id="UP000008524">
    <property type="component" value="Chromosome 6"/>
</dbReference>
<dbReference type="GeneID" id="3658054"/>
<dbReference type="FunFam" id="1.10.472.80:FF:000048">
    <property type="entry name" value="TBC domain containing protein"/>
    <property type="match status" value="1"/>
</dbReference>
<accession>D6XIE2</accession>
<evidence type="ECO:0000313" key="5">
    <source>
        <dbReference type="Proteomes" id="UP000008524"/>
    </source>
</evidence>
<dbReference type="GO" id="GO:0005737">
    <property type="term" value="C:cytoplasm"/>
    <property type="evidence" value="ECO:0000318"/>
    <property type="project" value="GO_Central"/>
</dbReference>
<evidence type="ECO:0000259" key="2">
    <source>
        <dbReference type="PROSITE" id="PS50086"/>
    </source>
</evidence>
<keyword evidence="5" id="KW-1185">Reference proteome</keyword>
<dbReference type="PANTHER" id="PTHR22957">
    <property type="entry name" value="TBC1 DOMAIN FAMILY MEMBER GTPASE-ACTIVATING PROTEIN"/>
    <property type="match status" value="1"/>
</dbReference>
<reference evidence="3" key="1">
    <citation type="submission" date="1999-08" db="EMBL/GenBank/DDBJ databases">
        <authorList>
            <person name="El-Sayed N.M."/>
            <person name="Khalak H."/>
            <person name="Adams M.D."/>
        </authorList>
    </citation>
    <scope>NUCLEOTIDE SEQUENCE</scope>
    <source>
        <strain evidence="3">GUTat10.1</strain>
    </source>
</reference>
<dbReference type="eggNOG" id="KOG4567">
    <property type="taxonomic scope" value="Eukaryota"/>
</dbReference>
<dbReference type="InterPro" id="IPR000195">
    <property type="entry name" value="Rab-GAP-TBC_dom"/>
</dbReference>
<dbReference type="Pfam" id="PF00566">
    <property type="entry name" value="RabGAP-TBC"/>
    <property type="match status" value="1"/>
</dbReference>
<dbReference type="Gene3D" id="1.10.8.270">
    <property type="entry name" value="putative rabgap domain of human tbc1 domain family member 14 like domains"/>
    <property type="match status" value="1"/>
</dbReference>